<protein>
    <submittedName>
        <fullName evidence="2">Uncharacterized protein</fullName>
    </submittedName>
</protein>
<feature type="compositionally biased region" description="Low complexity" evidence="1">
    <location>
        <begin position="32"/>
        <end position="53"/>
    </location>
</feature>
<evidence type="ECO:0000313" key="2">
    <source>
        <dbReference type="EMBL" id="KAI0515744.1"/>
    </source>
</evidence>
<feature type="compositionally biased region" description="Basic residues" evidence="1">
    <location>
        <begin position="22"/>
        <end position="31"/>
    </location>
</feature>
<gene>
    <name evidence="2" type="ORF">KFK09_008411</name>
</gene>
<name>A0A8T3BK26_DENNO</name>
<dbReference type="Proteomes" id="UP000829196">
    <property type="component" value="Unassembled WGS sequence"/>
</dbReference>
<comment type="caution">
    <text evidence="2">The sequence shown here is derived from an EMBL/GenBank/DDBJ whole genome shotgun (WGS) entry which is preliminary data.</text>
</comment>
<feature type="region of interest" description="Disordered" evidence="1">
    <location>
        <begin position="22"/>
        <end position="63"/>
    </location>
</feature>
<organism evidence="2 3">
    <name type="scientific">Dendrobium nobile</name>
    <name type="common">Orchid</name>
    <dbReference type="NCBI Taxonomy" id="94219"/>
    <lineage>
        <taxon>Eukaryota</taxon>
        <taxon>Viridiplantae</taxon>
        <taxon>Streptophyta</taxon>
        <taxon>Embryophyta</taxon>
        <taxon>Tracheophyta</taxon>
        <taxon>Spermatophyta</taxon>
        <taxon>Magnoliopsida</taxon>
        <taxon>Liliopsida</taxon>
        <taxon>Asparagales</taxon>
        <taxon>Orchidaceae</taxon>
        <taxon>Epidendroideae</taxon>
        <taxon>Malaxideae</taxon>
        <taxon>Dendrobiinae</taxon>
        <taxon>Dendrobium</taxon>
    </lineage>
</organism>
<dbReference type="AlphaFoldDB" id="A0A8T3BK26"/>
<keyword evidence="3" id="KW-1185">Reference proteome</keyword>
<proteinExistence type="predicted"/>
<dbReference type="EMBL" id="JAGYWB010000007">
    <property type="protein sequence ID" value="KAI0515744.1"/>
    <property type="molecule type" value="Genomic_DNA"/>
</dbReference>
<accession>A0A8T3BK26</accession>
<evidence type="ECO:0000313" key="3">
    <source>
        <dbReference type="Proteomes" id="UP000829196"/>
    </source>
</evidence>
<reference evidence="2" key="1">
    <citation type="journal article" date="2022" name="Front. Genet.">
        <title>Chromosome-Scale Assembly of the Dendrobium nobile Genome Provides Insights Into the Molecular Mechanism of the Biosynthesis of the Medicinal Active Ingredient of Dendrobium.</title>
        <authorList>
            <person name="Xu Q."/>
            <person name="Niu S.-C."/>
            <person name="Li K.-L."/>
            <person name="Zheng P.-J."/>
            <person name="Zhang X.-J."/>
            <person name="Jia Y."/>
            <person name="Liu Y."/>
            <person name="Niu Y.-X."/>
            <person name="Yu L.-H."/>
            <person name="Chen D.-F."/>
            <person name="Zhang G.-Q."/>
        </authorList>
    </citation>
    <scope>NUCLEOTIDE SEQUENCE</scope>
    <source>
        <tissue evidence="2">Leaf</tissue>
    </source>
</reference>
<evidence type="ECO:0000256" key="1">
    <source>
        <dbReference type="SAM" id="MobiDB-lite"/>
    </source>
</evidence>
<sequence length="102" mass="11179">MRSQKLVGGLLHFGVKRRLQKNLAAKKKRRPSTLPLLPSSKPSSSQPESSSPLTHTSSIFSKQPPGLPSIPVIGFVQSPERNLLTQAKLFSLKRSSSRFTSV</sequence>